<sequence length="54" mass="5862">MSHYTLGTGSNPQLHKIARAANKERSAAFRAAFTGLSRAFARLAAPRRLPQASH</sequence>
<evidence type="ECO:0000313" key="2">
    <source>
        <dbReference type="Proteomes" id="UP000053675"/>
    </source>
</evidence>
<dbReference type="STRING" id="472175.EL18_00578"/>
<keyword evidence="2" id="KW-1185">Reference proteome</keyword>
<reference evidence="1 2" key="1">
    <citation type="submission" date="2014-05" db="EMBL/GenBank/DDBJ databases">
        <title>Draft Genome Sequence of Nitratireductor basaltis Strain UMTGB225, A Marine Bacterium Isolated from Green Barrel Tunicate.</title>
        <authorList>
            <person name="Gan H.Y."/>
        </authorList>
    </citation>
    <scope>NUCLEOTIDE SEQUENCE [LARGE SCALE GENOMIC DNA]</scope>
    <source>
        <strain evidence="1 2">UMTGB225</strain>
    </source>
</reference>
<dbReference type="Proteomes" id="UP000053675">
    <property type="component" value="Unassembled WGS sequence"/>
</dbReference>
<dbReference type="EMBL" id="JMQM01000001">
    <property type="protein sequence ID" value="KFB09562.1"/>
    <property type="molecule type" value="Genomic_DNA"/>
</dbReference>
<comment type="caution">
    <text evidence="1">The sequence shown here is derived from an EMBL/GenBank/DDBJ whole genome shotgun (WGS) entry which is preliminary data.</text>
</comment>
<gene>
    <name evidence="1" type="ORF">EL18_00578</name>
</gene>
<dbReference type="AlphaFoldDB" id="A0A084U9C6"/>
<organism evidence="1 2">
    <name type="scientific">Nitratireductor basaltis</name>
    <dbReference type="NCBI Taxonomy" id="472175"/>
    <lineage>
        <taxon>Bacteria</taxon>
        <taxon>Pseudomonadati</taxon>
        <taxon>Pseudomonadota</taxon>
        <taxon>Alphaproteobacteria</taxon>
        <taxon>Hyphomicrobiales</taxon>
        <taxon>Phyllobacteriaceae</taxon>
        <taxon>Nitratireductor</taxon>
    </lineage>
</organism>
<evidence type="ECO:0000313" key="1">
    <source>
        <dbReference type="EMBL" id="KFB09562.1"/>
    </source>
</evidence>
<name>A0A084U9C6_9HYPH</name>
<proteinExistence type="predicted"/>
<accession>A0A084U9C6</accession>
<protein>
    <submittedName>
        <fullName evidence="1">Uncharacterized protein</fullName>
    </submittedName>
</protein>
<dbReference type="PATRIC" id="fig|472175.3.peg.598"/>